<keyword evidence="9 13" id="KW-0326">Glycosidase</keyword>
<evidence type="ECO:0000256" key="14">
    <source>
        <dbReference type="SAM" id="SignalP"/>
    </source>
</evidence>
<dbReference type="Pfam" id="PF00150">
    <property type="entry name" value="Cellulase"/>
    <property type="match status" value="1"/>
</dbReference>
<dbReference type="InterPro" id="IPR018087">
    <property type="entry name" value="Glyco_hydro_5_CS"/>
</dbReference>
<comment type="caution">
    <text evidence="16">The sequence shown here is derived from an EMBL/GenBank/DDBJ whole genome shotgun (WGS) entry which is preliminary data.</text>
</comment>
<dbReference type="FunFam" id="3.20.20.80:FF:000124">
    <property type="entry name" value="Exported cellulase"/>
    <property type="match status" value="1"/>
</dbReference>
<keyword evidence="5 13" id="KW-0378">Hydrolase</keyword>
<comment type="similarity">
    <text evidence="2 13">Belongs to the glycosyl hydrolase 5 (cellulase A) family.</text>
</comment>
<evidence type="ECO:0000256" key="7">
    <source>
        <dbReference type="ARBA" id="ARBA00023277"/>
    </source>
</evidence>
<dbReference type="Proteomes" id="UP001140453">
    <property type="component" value="Unassembled WGS sequence"/>
</dbReference>
<keyword evidence="17" id="KW-1185">Reference proteome</keyword>
<dbReference type="SUPFAM" id="SSF51445">
    <property type="entry name" value="(Trans)glycosidases"/>
    <property type="match status" value="1"/>
</dbReference>
<dbReference type="OrthoDB" id="5823761at2759"/>
<dbReference type="InterPro" id="IPR017853">
    <property type="entry name" value="GH"/>
</dbReference>
<dbReference type="InterPro" id="IPR001547">
    <property type="entry name" value="Glyco_hydro_5"/>
</dbReference>
<feature type="signal peptide" evidence="14">
    <location>
        <begin position="1"/>
        <end position="15"/>
    </location>
</feature>
<gene>
    <name evidence="16" type="ORF">N0V93_009672</name>
</gene>
<sequence>MRSFMFVLQAAAALAASPFAGVNIAGFDFGSDIQGKHNISNSFGPVLALGKGNSDGIGQMQHFVQEGLNTFRLPVTWQFLINSNNLNGTAVTNISPGALATSNGQLDQVNMGQYNQLVRGCLATGAFCIVDIHNYARFEGQIIGQGGPTNQQFANLWSQIATMYRNESKVIFGIMNEPHDIPNISTWAETVQAAVTAIRSAGATTQMILLPGNDFTGAQTFVSNGSFGNLSRVHNLDGSNTSLIFDVHKYLDSDGSGTHLECIANHVNDTFMPLSQVLVANGRKAILSETGGGNTTSCITDLCGELSFINANTDAFMGYTAWAAGGFSATDYNLTMTPFGSAGNFTDQETVRQCVIGTRNGLNSSMTPTVAPTTSVVTASSHTLRGDVRDIRPFS</sequence>
<evidence type="ECO:0000313" key="17">
    <source>
        <dbReference type="Proteomes" id="UP001140453"/>
    </source>
</evidence>
<dbReference type="PANTHER" id="PTHR34142">
    <property type="entry name" value="ENDO-BETA-1,4-GLUCANASE A"/>
    <property type="match status" value="1"/>
</dbReference>
<feature type="chain" id="PRO_5040731854" description="Endoglucanase EG-II" evidence="14">
    <location>
        <begin position="16"/>
        <end position="395"/>
    </location>
</feature>
<evidence type="ECO:0000256" key="5">
    <source>
        <dbReference type="ARBA" id="ARBA00022801"/>
    </source>
</evidence>
<dbReference type="GO" id="GO:0030245">
    <property type="term" value="P:cellulose catabolic process"/>
    <property type="evidence" value="ECO:0007669"/>
    <property type="project" value="UniProtKB-KW"/>
</dbReference>
<dbReference type="EMBL" id="JAPEVB010000006">
    <property type="protein sequence ID" value="KAJ4386774.1"/>
    <property type="molecule type" value="Genomic_DNA"/>
</dbReference>
<organism evidence="16 17">
    <name type="scientific">Gnomoniopsis smithogilvyi</name>
    <dbReference type="NCBI Taxonomy" id="1191159"/>
    <lineage>
        <taxon>Eukaryota</taxon>
        <taxon>Fungi</taxon>
        <taxon>Dikarya</taxon>
        <taxon>Ascomycota</taxon>
        <taxon>Pezizomycotina</taxon>
        <taxon>Sordariomycetes</taxon>
        <taxon>Sordariomycetidae</taxon>
        <taxon>Diaporthales</taxon>
        <taxon>Gnomoniaceae</taxon>
        <taxon>Gnomoniopsis</taxon>
    </lineage>
</organism>
<dbReference type="AlphaFoldDB" id="A0A9W9CU05"/>
<evidence type="ECO:0000256" key="10">
    <source>
        <dbReference type="ARBA" id="ARBA00023326"/>
    </source>
</evidence>
<keyword evidence="10" id="KW-0624">Polysaccharide degradation</keyword>
<protein>
    <recommendedName>
        <fullName evidence="12">Endoglucanase EG-II</fullName>
        <ecNumber evidence="3">3.2.1.4</ecNumber>
    </recommendedName>
</protein>
<keyword evidence="4 14" id="KW-0732">Signal</keyword>
<reference evidence="16" key="1">
    <citation type="submission" date="2022-10" db="EMBL/GenBank/DDBJ databases">
        <title>Tapping the CABI collections for fungal endophytes: first genome assemblies for Collariella, Neodidymelliopsis, Ascochyta clinopodiicola, Didymella pomorum, Didymosphaeria variabile, Neocosmospora piperis and Neocucurbitaria cava.</title>
        <authorList>
            <person name="Hill R."/>
        </authorList>
    </citation>
    <scope>NUCLEOTIDE SEQUENCE</scope>
    <source>
        <strain evidence="16">IMI 355082</strain>
    </source>
</reference>
<keyword evidence="7" id="KW-0119">Carbohydrate metabolism</keyword>
<evidence type="ECO:0000256" key="3">
    <source>
        <dbReference type="ARBA" id="ARBA00012601"/>
    </source>
</evidence>
<dbReference type="EC" id="3.2.1.4" evidence="3"/>
<proteinExistence type="inferred from homology"/>
<evidence type="ECO:0000256" key="2">
    <source>
        <dbReference type="ARBA" id="ARBA00005641"/>
    </source>
</evidence>
<evidence type="ECO:0000256" key="6">
    <source>
        <dbReference type="ARBA" id="ARBA00023001"/>
    </source>
</evidence>
<feature type="domain" description="Glycoside hydrolase family 5" evidence="15">
    <location>
        <begin position="59"/>
        <end position="324"/>
    </location>
</feature>
<evidence type="ECO:0000256" key="1">
    <source>
        <dbReference type="ARBA" id="ARBA00000966"/>
    </source>
</evidence>
<accession>A0A9W9CU05</accession>
<name>A0A9W9CU05_9PEZI</name>
<dbReference type="GO" id="GO:0008810">
    <property type="term" value="F:cellulase activity"/>
    <property type="evidence" value="ECO:0007669"/>
    <property type="project" value="UniProtKB-EC"/>
</dbReference>
<comment type="function">
    <text evidence="11">Endoglucanase (EG) that cleaves the internal beta-1,4-glucosidic bonds in cellulose. The degradation of cellulose involves an interplay between different cellulolytic enzymes. Hydrolysis starts with EGs, which cut internal glycosidic linkages to reduce the polymerization degree of the substrate and creates new chain ends for exocellobiohydrolases (CBHs). The CBH release the disaccharide cellobiose from the non-reducing end of the cellulose polymer chain. Finally, beta-1,4-glucosidases hydrolyze the cellobiose and other short cello-oligosaccharides into glucose units.</text>
</comment>
<keyword evidence="6" id="KW-0136">Cellulose degradation</keyword>
<evidence type="ECO:0000256" key="8">
    <source>
        <dbReference type="ARBA" id="ARBA00023283"/>
    </source>
</evidence>
<evidence type="ECO:0000256" key="11">
    <source>
        <dbReference type="ARBA" id="ARBA00059691"/>
    </source>
</evidence>
<evidence type="ECO:0000259" key="15">
    <source>
        <dbReference type="Pfam" id="PF00150"/>
    </source>
</evidence>
<evidence type="ECO:0000313" key="16">
    <source>
        <dbReference type="EMBL" id="KAJ4386774.1"/>
    </source>
</evidence>
<dbReference type="PANTHER" id="PTHR34142:SF5">
    <property type="entry name" value="CBM1 DOMAIN-CONTAINING PROTEIN"/>
    <property type="match status" value="1"/>
</dbReference>
<dbReference type="Gene3D" id="3.20.20.80">
    <property type="entry name" value="Glycosidases"/>
    <property type="match status" value="1"/>
</dbReference>
<dbReference type="PROSITE" id="PS00659">
    <property type="entry name" value="GLYCOSYL_HYDROL_F5"/>
    <property type="match status" value="1"/>
</dbReference>
<evidence type="ECO:0000256" key="9">
    <source>
        <dbReference type="ARBA" id="ARBA00023295"/>
    </source>
</evidence>
<keyword evidence="8" id="KW-0873">Pyrrolidone carboxylic acid</keyword>
<evidence type="ECO:0000256" key="12">
    <source>
        <dbReference type="ARBA" id="ARBA00074271"/>
    </source>
</evidence>
<evidence type="ECO:0000256" key="4">
    <source>
        <dbReference type="ARBA" id="ARBA00022729"/>
    </source>
</evidence>
<comment type="catalytic activity">
    <reaction evidence="1">
        <text>Endohydrolysis of (1-&gt;4)-beta-D-glucosidic linkages in cellulose, lichenin and cereal beta-D-glucans.</text>
        <dbReference type="EC" id="3.2.1.4"/>
    </reaction>
</comment>
<evidence type="ECO:0000256" key="13">
    <source>
        <dbReference type="RuleBase" id="RU361153"/>
    </source>
</evidence>